<dbReference type="Pfam" id="PF03631">
    <property type="entry name" value="Virul_fac_BrkB"/>
    <property type="match status" value="1"/>
</dbReference>
<feature type="transmembrane region" description="Helical" evidence="7">
    <location>
        <begin position="72"/>
        <end position="95"/>
    </location>
</feature>
<feature type="transmembrane region" description="Helical" evidence="7">
    <location>
        <begin position="283"/>
        <end position="306"/>
    </location>
</feature>
<feature type="transmembrane region" description="Helical" evidence="7">
    <location>
        <begin position="131"/>
        <end position="153"/>
    </location>
</feature>
<keyword evidence="3 7" id="KW-0812">Transmembrane</keyword>
<evidence type="ECO:0000313" key="8">
    <source>
        <dbReference type="EMBL" id="SEN06017.1"/>
    </source>
</evidence>
<keyword evidence="5 7" id="KW-0472">Membrane</keyword>
<dbReference type="OrthoDB" id="9781030at2"/>
<keyword evidence="9" id="KW-1185">Reference proteome</keyword>
<dbReference type="InterPro" id="IPR017039">
    <property type="entry name" value="Virul_fac_BrkB"/>
</dbReference>
<proteinExistence type="predicted"/>
<evidence type="ECO:0000256" key="6">
    <source>
        <dbReference type="SAM" id="MobiDB-lite"/>
    </source>
</evidence>
<keyword evidence="4 7" id="KW-1133">Transmembrane helix</keyword>
<name>A0A1H8DHK3_9ACTN</name>
<evidence type="ECO:0000313" key="9">
    <source>
        <dbReference type="Proteomes" id="UP000181951"/>
    </source>
</evidence>
<gene>
    <name evidence="8" type="ORF">SAMN05216267_100185</name>
</gene>
<evidence type="ECO:0000256" key="2">
    <source>
        <dbReference type="ARBA" id="ARBA00022475"/>
    </source>
</evidence>
<dbReference type="GO" id="GO:0005886">
    <property type="term" value="C:plasma membrane"/>
    <property type="evidence" value="ECO:0007669"/>
    <property type="project" value="UniProtKB-SubCell"/>
</dbReference>
<sequence length="399" mass="42564">MTSSQEGPRSGPEQGAEPGTGQVPRARRSPGPVEPAGIAVPAGRPSKSGRRAALRRVAAELRDDELPDRAAALTYYAVLSVVPALLVVVSALGAIGPSATDPLIRNVRRLAPGPSRDLVTQVLADLQRQHVAAGVLGTMALLWSASAYAAAFIRAMNAVYDVPEGRPLRTLLPLRLGLTVVTLLLLTVLTGLIAVSRDLADRIGTAVGAGHAAVTTWQWIKWPVLCVLLSLLFALLYWAAPNARQPFRWGTAGGLTAVLLQAGASAGFAVYTSHFASYHRVYGGLAAIITFFVWLWLSNLALLLGAEVNSELDRQRAMEHGHPAGQEPYVPLRSPARRGPAYVAGALEHRLAMDRLHQIAADFETDNDPLTKAEIDAARAALAHHRAPERESDHGRNAV</sequence>
<dbReference type="NCBIfam" id="TIGR00765">
    <property type="entry name" value="yihY_not_rbn"/>
    <property type="match status" value="1"/>
</dbReference>
<evidence type="ECO:0000256" key="1">
    <source>
        <dbReference type="ARBA" id="ARBA00004651"/>
    </source>
</evidence>
<evidence type="ECO:0000256" key="5">
    <source>
        <dbReference type="ARBA" id="ARBA00023136"/>
    </source>
</evidence>
<evidence type="ECO:0000256" key="4">
    <source>
        <dbReference type="ARBA" id="ARBA00022989"/>
    </source>
</evidence>
<dbReference type="PANTHER" id="PTHR30213">
    <property type="entry name" value="INNER MEMBRANE PROTEIN YHJD"/>
    <property type="match status" value="1"/>
</dbReference>
<feature type="transmembrane region" description="Helical" evidence="7">
    <location>
        <begin position="174"/>
        <end position="195"/>
    </location>
</feature>
<feature type="region of interest" description="Disordered" evidence="6">
    <location>
        <begin position="1"/>
        <end position="51"/>
    </location>
</feature>
<dbReference type="EMBL" id="FODD01000001">
    <property type="protein sequence ID" value="SEN06017.1"/>
    <property type="molecule type" value="Genomic_DNA"/>
</dbReference>
<accession>A0A1H8DHK3</accession>
<comment type="subcellular location">
    <subcellularLocation>
        <location evidence="1">Cell membrane</location>
        <topology evidence="1">Multi-pass membrane protein</topology>
    </subcellularLocation>
</comment>
<dbReference type="Proteomes" id="UP000181951">
    <property type="component" value="Unassembled WGS sequence"/>
</dbReference>
<keyword evidence="2" id="KW-1003">Cell membrane</keyword>
<evidence type="ECO:0000256" key="7">
    <source>
        <dbReference type="SAM" id="Phobius"/>
    </source>
</evidence>
<reference evidence="8 9" key="1">
    <citation type="submission" date="2016-10" db="EMBL/GenBank/DDBJ databases">
        <authorList>
            <person name="de Groot N.N."/>
        </authorList>
    </citation>
    <scope>NUCLEOTIDE SEQUENCE [LARGE SCALE GENOMIC DNA]</scope>
    <source>
        <strain evidence="8 9">CGMCC 4.2026</strain>
    </source>
</reference>
<feature type="transmembrane region" description="Helical" evidence="7">
    <location>
        <begin position="219"/>
        <end position="240"/>
    </location>
</feature>
<organism evidence="8 9">
    <name type="scientific">Actinacidiphila rubida</name>
    <dbReference type="NCBI Taxonomy" id="310780"/>
    <lineage>
        <taxon>Bacteria</taxon>
        <taxon>Bacillati</taxon>
        <taxon>Actinomycetota</taxon>
        <taxon>Actinomycetes</taxon>
        <taxon>Kitasatosporales</taxon>
        <taxon>Streptomycetaceae</taxon>
        <taxon>Actinacidiphila</taxon>
    </lineage>
</organism>
<evidence type="ECO:0000256" key="3">
    <source>
        <dbReference type="ARBA" id="ARBA00022692"/>
    </source>
</evidence>
<dbReference type="PANTHER" id="PTHR30213:SF0">
    <property type="entry name" value="UPF0761 MEMBRANE PROTEIN YIHY"/>
    <property type="match status" value="1"/>
</dbReference>
<feature type="transmembrane region" description="Helical" evidence="7">
    <location>
        <begin position="252"/>
        <end position="271"/>
    </location>
</feature>
<protein>
    <submittedName>
        <fullName evidence="8">Membrane protein</fullName>
    </submittedName>
</protein>
<dbReference type="AlphaFoldDB" id="A0A1H8DHK3"/>